<dbReference type="GO" id="GO:0003700">
    <property type="term" value="F:DNA-binding transcription factor activity"/>
    <property type="evidence" value="ECO:0007669"/>
    <property type="project" value="InterPro"/>
</dbReference>
<evidence type="ECO:0000313" key="7">
    <source>
        <dbReference type="Proteomes" id="UP000279600"/>
    </source>
</evidence>
<dbReference type="PANTHER" id="PTHR30204">
    <property type="entry name" value="REDOX-CYCLING DRUG-SENSING TRANSCRIPTIONAL ACTIVATOR SOXR"/>
    <property type="match status" value="1"/>
</dbReference>
<proteinExistence type="predicted"/>
<dbReference type="Gene3D" id="1.10.1240.10">
    <property type="entry name" value="Methionine synthase domain"/>
    <property type="match status" value="1"/>
</dbReference>
<evidence type="ECO:0000256" key="4">
    <source>
        <dbReference type="ARBA" id="ARBA00023163"/>
    </source>
</evidence>
<dbReference type="Gene3D" id="3.40.50.280">
    <property type="entry name" value="Cobalamin-binding domain"/>
    <property type="match status" value="1"/>
</dbReference>
<dbReference type="Gene3D" id="1.10.1660.10">
    <property type="match status" value="1"/>
</dbReference>
<keyword evidence="3" id="KW-0238">DNA-binding</keyword>
<dbReference type="InterPro" id="IPR000551">
    <property type="entry name" value="MerR-type_HTH_dom"/>
</dbReference>
<evidence type="ECO:0000313" key="6">
    <source>
        <dbReference type="EMBL" id="AZQ44890.1"/>
    </source>
</evidence>
<evidence type="ECO:0000256" key="1">
    <source>
        <dbReference type="ARBA" id="ARBA00022491"/>
    </source>
</evidence>
<dbReference type="InterPro" id="IPR036594">
    <property type="entry name" value="Meth_synthase_dom"/>
</dbReference>
<dbReference type="Proteomes" id="UP000279600">
    <property type="component" value="Chromosome"/>
</dbReference>
<accession>A0A3S9N0E3</accession>
<name>A0A3S9N0E3_9FLAO</name>
<dbReference type="PROSITE" id="PS50937">
    <property type="entry name" value="HTH_MERR_2"/>
    <property type="match status" value="1"/>
</dbReference>
<keyword evidence="7" id="KW-1185">Reference proteome</keyword>
<dbReference type="InterPro" id="IPR009061">
    <property type="entry name" value="DNA-bd_dom_put_sf"/>
</dbReference>
<organism evidence="6 7">
    <name type="scientific">Nonlabens ponticola</name>
    <dbReference type="NCBI Taxonomy" id="2496866"/>
    <lineage>
        <taxon>Bacteria</taxon>
        <taxon>Pseudomonadati</taxon>
        <taxon>Bacteroidota</taxon>
        <taxon>Flavobacteriia</taxon>
        <taxon>Flavobacteriales</taxon>
        <taxon>Flavobacteriaceae</taxon>
        <taxon>Nonlabens</taxon>
    </lineage>
</organism>
<dbReference type="InterPro" id="IPR003759">
    <property type="entry name" value="Cbl-bd_cap"/>
</dbReference>
<dbReference type="GO" id="GO:0003677">
    <property type="term" value="F:DNA binding"/>
    <property type="evidence" value="ECO:0007669"/>
    <property type="project" value="UniProtKB-KW"/>
</dbReference>
<evidence type="ECO:0000256" key="3">
    <source>
        <dbReference type="ARBA" id="ARBA00023125"/>
    </source>
</evidence>
<keyword evidence="4" id="KW-0804">Transcription</keyword>
<reference evidence="6 7" key="1">
    <citation type="submission" date="2018-12" db="EMBL/GenBank/DDBJ databases">
        <title>Complete genome of Nonlabens sp. MJ115.</title>
        <authorList>
            <person name="Choi H.S."/>
            <person name="Jung J."/>
        </authorList>
    </citation>
    <scope>NUCLEOTIDE SEQUENCE [LARGE SCALE GENOMIC DNA]</scope>
    <source>
        <strain evidence="6 7">MJ115</strain>
    </source>
</reference>
<feature type="domain" description="HTH merR-type" evidence="5">
    <location>
        <begin position="5"/>
        <end position="74"/>
    </location>
</feature>
<dbReference type="AlphaFoldDB" id="A0A3S9N0E3"/>
<keyword evidence="1" id="KW-0678">Repressor</keyword>
<dbReference type="EMBL" id="CP034549">
    <property type="protein sequence ID" value="AZQ44890.1"/>
    <property type="molecule type" value="Genomic_DNA"/>
</dbReference>
<dbReference type="Pfam" id="PF13411">
    <property type="entry name" value="MerR_1"/>
    <property type="match status" value="1"/>
</dbReference>
<dbReference type="PANTHER" id="PTHR30204:SF69">
    <property type="entry name" value="MERR-FAMILY TRANSCRIPTIONAL REGULATOR"/>
    <property type="match status" value="1"/>
</dbReference>
<dbReference type="OrthoDB" id="9800334at2"/>
<dbReference type="KEGG" id="noj:EJ995_11870"/>
<evidence type="ECO:0000256" key="2">
    <source>
        <dbReference type="ARBA" id="ARBA00023015"/>
    </source>
</evidence>
<gene>
    <name evidence="6" type="ORF">EJ995_11870</name>
</gene>
<dbReference type="Pfam" id="PF02607">
    <property type="entry name" value="B12-binding_2"/>
    <property type="match status" value="1"/>
</dbReference>
<dbReference type="RefSeq" id="WP_126448605.1">
    <property type="nucleotide sequence ID" value="NZ_CP034549.1"/>
</dbReference>
<protein>
    <submittedName>
        <fullName evidence="6">MerR family transcriptional regulator</fullName>
    </submittedName>
</protein>
<sequence>MIKNTFSIKDLENLSGIKAHTIRIWEKRYNLLEPNRTDTNIRNYDVEALQKILNVSYLKNSGIKISAIAALSGEEIEKEVRRLAQNDNRLNFSIQQVKMAMVNFDNALFQETYKKLFQQKGFSGVFKELFIPFLIELGFLWQSKTINIAHEHYISHLIKQKLLANLEEVQYSRAEEGSQLYVLFLPENEMHDLGLLFLNYELLSRGHNTIYLGASMTLDNLSYFQKRHDKPIYITYLTVNPEIKKIPTFLDRFNKKVACDTDIELWLLGHLSEKIDADILNDNQKRFDSISELIDHIS</sequence>
<dbReference type="SMART" id="SM00422">
    <property type="entry name" value="HTH_MERR"/>
    <property type="match status" value="1"/>
</dbReference>
<keyword evidence="2" id="KW-0805">Transcription regulation</keyword>
<dbReference type="CDD" id="cd01104">
    <property type="entry name" value="HTH_MlrA-CarA"/>
    <property type="match status" value="1"/>
</dbReference>
<dbReference type="InterPro" id="IPR047057">
    <property type="entry name" value="MerR_fam"/>
</dbReference>
<dbReference type="SUPFAM" id="SSF46955">
    <property type="entry name" value="Putative DNA-binding domain"/>
    <property type="match status" value="1"/>
</dbReference>
<evidence type="ECO:0000259" key="5">
    <source>
        <dbReference type="PROSITE" id="PS50937"/>
    </source>
</evidence>